<evidence type="ECO:0000313" key="2">
    <source>
        <dbReference type="EMBL" id="BAS75532.1"/>
    </source>
</evidence>
<dbReference type="EMBL" id="AP014957">
    <property type="protein sequence ID" value="BAS75532.1"/>
    <property type="molecule type" value="Genomic_DNA"/>
</dbReference>
<feature type="compositionally biased region" description="Basic and acidic residues" evidence="1">
    <location>
        <begin position="285"/>
        <end position="295"/>
    </location>
</feature>
<name>A0A0P0VB44_ORYSJ</name>
<evidence type="ECO:0000256" key="1">
    <source>
        <dbReference type="SAM" id="MobiDB-lite"/>
    </source>
</evidence>
<dbReference type="FunCoup" id="A0A0P0VB44">
    <property type="interactions" value="7"/>
</dbReference>
<feature type="compositionally biased region" description="Basic residues" evidence="1">
    <location>
        <begin position="66"/>
        <end position="80"/>
    </location>
</feature>
<protein>
    <submittedName>
        <fullName evidence="2">Os01g0878750 protein</fullName>
    </submittedName>
</protein>
<feature type="compositionally biased region" description="Basic and acidic residues" evidence="1">
    <location>
        <begin position="212"/>
        <end position="222"/>
    </location>
</feature>
<reference evidence="3" key="1">
    <citation type="journal article" date="2005" name="Nature">
        <title>The map-based sequence of the rice genome.</title>
        <authorList>
            <consortium name="International rice genome sequencing project (IRGSP)"/>
            <person name="Matsumoto T."/>
            <person name="Wu J."/>
            <person name="Kanamori H."/>
            <person name="Katayose Y."/>
            <person name="Fujisawa M."/>
            <person name="Namiki N."/>
            <person name="Mizuno H."/>
            <person name="Yamamoto K."/>
            <person name="Antonio B.A."/>
            <person name="Baba T."/>
            <person name="Sakata K."/>
            <person name="Nagamura Y."/>
            <person name="Aoki H."/>
            <person name="Arikawa K."/>
            <person name="Arita K."/>
            <person name="Bito T."/>
            <person name="Chiden Y."/>
            <person name="Fujitsuka N."/>
            <person name="Fukunaka R."/>
            <person name="Hamada M."/>
            <person name="Harada C."/>
            <person name="Hayashi A."/>
            <person name="Hijishita S."/>
            <person name="Honda M."/>
            <person name="Hosokawa S."/>
            <person name="Ichikawa Y."/>
            <person name="Idonuma A."/>
            <person name="Iijima M."/>
            <person name="Ikeda M."/>
            <person name="Ikeno M."/>
            <person name="Ito K."/>
            <person name="Ito S."/>
            <person name="Ito T."/>
            <person name="Ito Y."/>
            <person name="Ito Y."/>
            <person name="Iwabuchi A."/>
            <person name="Kamiya K."/>
            <person name="Karasawa W."/>
            <person name="Kurita K."/>
            <person name="Katagiri S."/>
            <person name="Kikuta A."/>
            <person name="Kobayashi H."/>
            <person name="Kobayashi N."/>
            <person name="Machita K."/>
            <person name="Maehara T."/>
            <person name="Masukawa M."/>
            <person name="Mizubayashi T."/>
            <person name="Mukai Y."/>
            <person name="Nagasaki H."/>
            <person name="Nagata Y."/>
            <person name="Naito S."/>
            <person name="Nakashima M."/>
            <person name="Nakama Y."/>
            <person name="Nakamichi Y."/>
            <person name="Nakamura M."/>
            <person name="Meguro A."/>
            <person name="Negishi M."/>
            <person name="Ohta I."/>
            <person name="Ohta T."/>
            <person name="Okamoto M."/>
            <person name="Ono N."/>
            <person name="Saji S."/>
            <person name="Sakaguchi M."/>
            <person name="Sakai K."/>
            <person name="Shibata M."/>
            <person name="Shimokawa T."/>
            <person name="Song J."/>
            <person name="Takazaki Y."/>
            <person name="Terasawa K."/>
            <person name="Tsugane M."/>
            <person name="Tsuji K."/>
            <person name="Ueda S."/>
            <person name="Waki K."/>
            <person name="Yamagata H."/>
            <person name="Yamamoto M."/>
            <person name="Yamamoto S."/>
            <person name="Yamane H."/>
            <person name="Yoshiki S."/>
            <person name="Yoshihara R."/>
            <person name="Yukawa K."/>
            <person name="Zhong H."/>
            <person name="Yano M."/>
            <person name="Yuan Q."/>
            <person name="Ouyang S."/>
            <person name="Liu J."/>
            <person name="Jones K.M."/>
            <person name="Gansberger K."/>
            <person name="Moffat K."/>
            <person name="Hill J."/>
            <person name="Bera J."/>
            <person name="Fadrosh D."/>
            <person name="Jin S."/>
            <person name="Johri S."/>
            <person name="Kim M."/>
            <person name="Overton L."/>
            <person name="Reardon M."/>
            <person name="Tsitrin T."/>
            <person name="Vuong H."/>
            <person name="Weaver B."/>
            <person name="Ciecko A."/>
            <person name="Tallon L."/>
            <person name="Jackson J."/>
            <person name="Pai G."/>
            <person name="Aken S.V."/>
            <person name="Utterback T."/>
            <person name="Reidmuller S."/>
            <person name="Feldblyum T."/>
            <person name="Hsiao J."/>
            <person name="Zismann V."/>
            <person name="Iobst S."/>
            <person name="de Vazeille A.R."/>
            <person name="Buell C.R."/>
            <person name="Ying K."/>
            <person name="Li Y."/>
            <person name="Lu T."/>
            <person name="Huang Y."/>
            <person name="Zhao Q."/>
            <person name="Feng Q."/>
            <person name="Zhang L."/>
            <person name="Zhu J."/>
            <person name="Weng Q."/>
            <person name="Mu J."/>
            <person name="Lu Y."/>
            <person name="Fan D."/>
            <person name="Liu Y."/>
            <person name="Guan J."/>
            <person name="Zhang Y."/>
            <person name="Yu S."/>
            <person name="Liu X."/>
            <person name="Zhang Y."/>
            <person name="Hong G."/>
            <person name="Han B."/>
            <person name="Choisne N."/>
            <person name="Demange N."/>
            <person name="Orjeda G."/>
            <person name="Samain S."/>
            <person name="Cattolico L."/>
            <person name="Pelletier E."/>
            <person name="Couloux A."/>
            <person name="Segurens B."/>
            <person name="Wincker P."/>
            <person name="D'Hont A."/>
            <person name="Scarpelli C."/>
            <person name="Weissenbach J."/>
            <person name="Salanoubat M."/>
            <person name="Quetier F."/>
            <person name="Yu Y."/>
            <person name="Kim H.R."/>
            <person name="Rambo T."/>
            <person name="Currie J."/>
            <person name="Collura K."/>
            <person name="Luo M."/>
            <person name="Yang T."/>
            <person name="Ammiraju J.S.S."/>
            <person name="Engler F."/>
            <person name="Soderlund C."/>
            <person name="Wing R.A."/>
            <person name="Palmer L.E."/>
            <person name="de la Bastide M."/>
            <person name="Spiegel L."/>
            <person name="Nascimento L."/>
            <person name="Zutavern T."/>
            <person name="O'Shaughnessy A."/>
            <person name="Dike S."/>
            <person name="Dedhia N."/>
            <person name="Preston R."/>
            <person name="Balija V."/>
            <person name="McCombie W.R."/>
            <person name="Chow T."/>
            <person name="Chen H."/>
            <person name="Chung M."/>
            <person name="Chen C."/>
            <person name="Shaw J."/>
            <person name="Wu H."/>
            <person name="Hsiao K."/>
            <person name="Chao Y."/>
            <person name="Chu M."/>
            <person name="Cheng C."/>
            <person name="Hour A."/>
            <person name="Lee P."/>
            <person name="Lin S."/>
            <person name="Lin Y."/>
            <person name="Liou J."/>
            <person name="Liu S."/>
            <person name="Hsing Y."/>
            <person name="Raghuvanshi S."/>
            <person name="Mohanty A."/>
            <person name="Bharti A.K."/>
            <person name="Gaur A."/>
            <person name="Gupta V."/>
            <person name="Kumar D."/>
            <person name="Ravi V."/>
            <person name="Vij S."/>
            <person name="Kapur A."/>
            <person name="Khurana P."/>
            <person name="Khurana P."/>
            <person name="Khurana J.P."/>
            <person name="Tyagi A.K."/>
            <person name="Gaikwad K."/>
            <person name="Singh A."/>
            <person name="Dalal V."/>
            <person name="Srivastava S."/>
            <person name="Dixit A."/>
            <person name="Pal A.K."/>
            <person name="Ghazi I.A."/>
            <person name="Yadav M."/>
            <person name="Pandit A."/>
            <person name="Bhargava A."/>
            <person name="Sureshbabu K."/>
            <person name="Batra K."/>
            <person name="Sharma T.R."/>
            <person name="Mohapatra T."/>
            <person name="Singh N.K."/>
            <person name="Messing J."/>
            <person name="Nelson A.B."/>
            <person name="Fuks G."/>
            <person name="Kavchok S."/>
            <person name="Keizer G."/>
            <person name="Linton E."/>
            <person name="Llaca V."/>
            <person name="Song R."/>
            <person name="Tanyolac B."/>
            <person name="Young S."/>
            <person name="Ho-Il K."/>
            <person name="Hahn J.H."/>
            <person name="Sangsakoo G."/>
            <person name="Vanavichit A."/>
            <person name="de Mattos Luiz.A.T."/>
            <person name="Zimmer P.D."/>
            <person name="Malone G."/>
            <person name="Dellagostin O."/>
            <person name="de Oliveira A.C."/>
            <person name="Bevan M."/>
            <person name="Bancroft I."/>
            <person name="Minx P."/>
            <person name="Cordum H."/>
            <person name="Wilson R."/>
            <person name="Cheng Z."/>
            <person name="Jin W."/>
            <person name="Jiang J."/>
            <person name="Leong S.A."/>
            <person name="Iwama H."/>
            <person name="Gojobori T."/>
            <person name="Itoh T."/>
            <person name="Niimura Y."/>
            <person name="Fujii Y."/>
            <person name="Habara T."/>
            <person name="Sakai H."/>
            <person name="Sato Y."/>
            <person name="Wilson G."/>
            <person name="Kumar K."/>
            <person name="McCouch S."/>
            <person name="Juretic N."/>
            <person name="Hoen D."/>
            <person name="Wright S."/>
            <person name="Bruskiewich R."/>
            <person name="Bureau T."/>
            <person name="Miyao A."/>
            <person name="Hirochika H."/>
            <person name="Nishikawa T."/>
            <person name="Kadowaki K."/>
            <person name="Sugiura M."/>
            <person name="Burr B."/>
            <person name="Sasaki T."/>
        </authorList>
    </citation>
    <scope>NUCLEOTIDE SEQUENCE [LARGE SCALE GENOMIC DNA]</scope>
    <source>
        <strain evidence="3">cv. Nipponbare</strain>
    </source>
</reference>
<feature type="compositionally biased region" description="Basic residues" evidence="1">
    <location>
        <begin position="33"/>
        <end position="43"/>
    </location>
</feature>
<reference evidence="2 3" key="2">
    <citation type="journal article" date="2013" name="Plant Cell Physiol.">
        <title>Rice Annotation Project Database (RAP-DB): an integrative and interactive database for rice genomics.</title>
        <authorList>
            <person name="Sakai H."/>
            <person name="Lee S.S."/>
            <person name="Tanaka T."/>
            <person name="Numa H."/>
            <person name="Kim J."/>
            <person name="Kawahara Y."/>
            <person name="Wakimoto H."/>
            <person name="Yang C.C."/>
            <person name="Iwamoto M."/>
            <person name="Abe T."/>
            <person name="Yamada Y."/>
            <person name="Muto A."/>
            <person name="Inokuchi H."/>
            <person name="Ikemura T."/>
            <person name="Matsumoto T."/>
            <person name="Sasaki T."/>
            <person name="Itoh T."/>
        </authorList>
    </citation>
    <scope>NUCLEOTIDE SEQUENCE [LARGE SCALE GENOMIC DNA]</scope>
    <source>
        <strain evidence="3">cv. Nipponbare</strain>
    </source>
</reference>
<feature type="compositionally biased region" description="Basic and acidic residues" evidence="1">
    <location>
        <begin position="10"/>
        <end position="22"/>
    </location>
</feature>
<evidence type="ECO:0000313" key="3">
    <source>
        <dbReference type="Proteomes" id="UP000059680"/>
    </source>
</evidence>
<dbReference type="InParanoid" id="A0A0P0VB44"/>
<feature type="region of interest" description="Disordered" evidence="1">
    <location>
        <begin position="134"/>
        <end position="163"/>
    </location>
</feature>
<dbReference type="Gramene" id="Os01t0878750-00">
    <property type="protein sequence ID" value="Os01t0878750-00"/>
    <property type="gene ID" value="Os01g0878750"/>
</dbReference>
<accession>A0A0P0VB44</accession>
<feature type="compositionally biased region" description="Acidic residues" evidence="1">
    <location>
        <begin position="134"/>
        <end position="153"/>
    </location>
</feature>
<feature type="compositionally biased region" description="Basic and acidic residues" evidence="1">
    <location>
        <begin position="44"/>
        <end position="65"/>
    </location>
</feature>
<keyword evidence="3" id="KW-1185">Reference proteome</keyword>
<reference evidence="2 3" key="3">
    <citation type="journal article" date="2013" name="Rice">
        <title>Improvement of the Oryza sativa Nipponbare reference genome using next generation sequence and optical map data.</title>
        <authorList>
            <person name="Kawahara Y."/>
            <person name="de la Bastide M."/>
            <person name="Hamilton J.P."/>
            <person name="Kanamori H."/>
            <person name="McCombie W.R."/>
            <person name="Ouyang S."/>
            <person name="Schwartz D.C."/>
            <person name="Tanaka T."/>
            <person name="Wu J."/>
            <person name="Zhou S."/>
            <person name="Childs K.L."/>
            <person name="Davidson R.M."/>
            <person name="Lin H."/>
            <person name="Quesada-Ocampo L."/>
            <person name="Vaillancourt B."/>
            <person name="Sakai H."/>
            <person name="Lee S.S."/>
            <person name="Kim J."/>
            <person name="Numa H."/>
            <person name="Itoh T."/>
            <person name="Buell C.R."/>
            <person name="Matsumoto T."/>
        </authorList>
    </citation>
    <scope>NUCLEOTIDE SEQUENCE [LARGE SCALE GENOMIC DNA]</scope>
    <source>
        <strain evidence="3">cv. Nipponbare</strain>
    </source>
</reference>
<proteinExistence type="predicted"/>
<sequence>VGHRAHRREQRHDERADVERLQRHPLPAASLHLRLRHVHGHREVHRERPERDGAEQPEHGVEERQHQRHHRRHGHERRAQHQLAQREPHRAPAAQRHRVLPVEERRLRPTARQPLLVAREHRLRVHLVRSDQVDDDGNVGDVDEPERLEEAGEDVPGRGVAERRVPDAPDRHVEDGRDADAVQARPLHRHVLRRRRLHRVLDLDEQHGVGVREGDVPERLQEVPRLGRRGDASGADPDAEEGAVRRAVRRDLSGAEEEPDEGVGERHDGGDDGDERHPLQARALGQDDLREAEQHHVHRPGRAAGRVRPLVVVAVRAHH</sequence>
<dbReference type="PaxDb" id="39947-A0A0P0VB44"/>
<feature type="region of interest" description="Disordered" evidence="1">
    <location>
        <begin position="1"/>
        <end position="100"/>
    </location>
</feature>
<gene>
    <name evidence="2" type="ordered locus">Os01g0878750</name>
    <name evidence="2" type="ORF">OSNPB_010878750</name>
</gene>
<dbReference type="eggNOG" id="ENOG502R4KX">
    <property type="taxonomic scope" value="Eukaryota"/>
</dbReference>
<organism evidence="2 3">
    <name type="scientific">Oryza sativa subsp. japonica</name>
    <name type="common">Rice</name>
    <dbReference type="NCBI Taxonomy" id="39947"/>
    <lineage>
        <taxon>Eukaryota</taxon>
        <taxon>Viridiplantae</taxon>
        <taxon>Streptophyta</taxon>
        <taxon>Embryophyta</taxon>
        <taxon>Tracheophyta</taxon>
        <taxon>Spermatophyta</taxon>
        <taxon>Magnoliopsida</taxon>
        <taxon>Liliopsida</taxon>
        <taxon>Poales</taxon>
        <taxon>Poaceae</taxon>
        <taxon>BOP clade</taxon>
        <taxon>Oryzoideae</taxon>
        <taxon>Oryzeae</taxon>
        <taxon>Oryzinae</taxon>
        <taxon>Oryza</taxon>
        <taxon>Oryza sativa</taxon>
    </lineage>
</organism>
<feature type="region of interest" description="Disordered" evidence="1">
    <location>
        <begin position="212"/>
        <end position="304"/>
    </location>
</feature>
<dbReference type="Proteomes" id="UP000059680">
    <property type="component" value="Chromosome 1"/>
</dbReference>
<feature type="compositionally biased region" description="Basic and acidic residues" evidence="1">
    <location>
        <begin position="263"/>
        <end position="278"/>
    </location>
</feature>
<dbReference type="AlphaFoldDB" id="A0A0P0VB44"/>
<feature type="non-terminal residue" evidence="2">
    <location>
        <position position="1"/>
    </location>
</feature>